<feature type="non-terminal residue" evidence="1">
    <location>
        <position position="177"/>
    </location>
</feature>
<dbReference type="Pfam" id="PF13177">
    <property type="entry name" value="DNA_pol3_delta2"/>
    <property type="match status" value="1"/>
</dbReference>
<organism evidence="1">
    <name type="scientific">marine sediment metagenome</name>
    <dbReference type="NCBI Taxonomy" id="412755"/>
    <lineage>
        <taxon>unclassified sequences</taxon>
        <taxon>metagenomes</taxon>
        <taxon>ecological metagenomes</taxon>
    </lineage>
</organism>
<dbReference type="InterPro" id="IPR027417">
    <property type="entry name" value="P-loop_NTPase"/>
</dbReference>
<name>A0A0F9E5Q6_9ZZZZ</name>
<proteinExistence type="predicted"/>
<reference evidence="1" key="1">
    <citation type="journal article" date="2015" name="Nature">
        <title>Complex archaea that bridge the gap between prokaryotes and eukaryotes.</title>
        <authorList>
            <person name="Spang A."/>
            <person name="Saw J.H."/>
            <person name="Jorgensen S.L."/>
            <person name="Zaremba-Niedzwiedzka K."/>
            <person name="Martijn J."/>
            <person name="Lind A.E."/>
            <person name="van Eijk R."/>
            <person name="Schleper C."/>
            <person name="Guy L."/>
            <person name="Ettema T.J."/>
        </authorList>
    </citation>
    <scope>NUCLEOTIDE SEQUENCE</scope>
</reference>
<protein>
    <recommendedName>
        <fullName evidence="2">AAA+ ATPase domain-containing protein</fullName>
    </recommendedName>
</protein>
<accession>A0A0F9E5Q6</accession>
<dbReference type="Gene3D" id="3.40.50.300">
    <property type="entry name" value="P-loop containing nucleotide triphosphate hydrolases"/>
    <property type="match status" value="1"/>
</dbReference>
<dbReference type="PANTHER" id="PTHR11669:SF0">
    <property type="entry name" value="PROTEIN STICHEL-LIKE 2"/>
    <property type="match status" value="1"/>
</dbReference>
<dbReference type="EMBL" id="LAZR01028781">
    <property type="protein sequence ID" value="KKL61561.1"/>
    <property type="molecule type" value="Genomic_DNA"/>
</dbReference>
<comment type="caution">
    <text evidence="1">The sequence shown here is derived from an EMBL/GenBank/DDBJ whole genome shotgun (WGS) entry which is preliminary data.</text>
</comment>
<dbReference type="InterPro" id="IPR050238">
    <property type="entry name" value="DNA_Rep/Repair_Clamp_Loader"/>
</dbReference>
<evidence type="ECO:0000313" key="1">
    <source>
        <dbReference type="EMBL" id="KKL61561.1"/>
    </source>
</evidence>
<gene>
    <name evidence="1" type="ORF">LCGC14_2194040</name>
</gene>
<dbReference type="GO" id="GO:0006261">
    <property type="term" value="P:DNA-templated DNA replication"/>
    <property type="evidence" value="ECO:0007669"/>
    <property type="project" value="TreeGrafter"/>
</dbReference>
<evidence type="ECO:0008006" key="2">
    <source>
        <dbReference type="Google" id="ProtNLM"/>
    </source>
</evidence>
<dbReference type="AlphaFoldDB" id="A0A0F9E5Q6"/>
<sequence>MTALLTTRGEGDICTRYRPRRMSEIVGSKAAVKALSNALKMGANRPKAYLLFGDSGCGKTTAARIMAMGLNCEKGDTPEPCLECDSCKMALDGTALHITELNMADLNKKEDAEGILQEMGLRPWSGRTSFYIFDEASKVPDEIFEVREGGTIGGEPMTFDFGNPTRNSGRFFEECEG</sequence>
<dbReference type="SUPFAM" id="SSF52540">
    <property type="entry name" value="P-loop containing nucleoside triphosphate hydrolases"/>
    <property type="match status" value="1"/>
</dbReference>
<dbReference type="PANTHER" id="PTHR11669">
    <property type="entry name" value="REPLICATION FACTOR C / DNA POLYMERASE III GAMMA-TAU SUBUNIT"/>
    <property type="match status" value="1"/>
</dbReference>